<dbReference type="GO" id="GO:0040029">
    <property type="term" value="P:epigenetic regulation of gene expression"/>
    <property type="evidence" value="ECO:0007669"/>
    <property type="project" value="TreeGrafter"/>
</dbReference>
<proteinExistence type="predicted"/>
<protein>
    <submittedName>
        <fullName evidence="3">Uncharacterized protein</fullName>
    </submittedName>
</protein>
<dbReference type="InterPro" id="IPR038808">
    <property type="entry name" value="MOS1-like"/>
</dbReference>
<feature type="compositionally biased region" description="Polar residues" evidence="2">
    <location>
        <begin position="1089"/>
        <end position="1099"/>
    </location>
</feature>
<feature type="compositionally biased region" description="Polar residues" evidence="2">
    <location>
        <begin position="151"/>
        <end position="180"/>
    </location>
</feature>
<keyword evidence="1" id="KW-0175">Coiled coil</keyword>
<accession>A0A2T8IAD7</accession>
<feature type="compositionally biased region" description="Polar residues" evidence="2">
    <location>
        <begin position="1140"/>
        <end position="1153"/>
    </location>
</feature>
<dbReference type="PANTHER" id="PTHR34805">
    <property type="entry name" value="PROTEIN MODIFIER OF SNC1 1"/>
    <property type="match status" value="1"/>
</dbReference>
<reference evidence="3" key="1">
    <citation type="submission" date="2018-04" db="EMBL/GenBank/DDBJ databases">
        <title>WGS assembly of Panicum hallii.</title>
        <authorList>
            <person name="Lovell J."/>
            <person name="Jenkins J."/>
            <person name="Lowry D."/>
            <person name="Mamidi S."/>
            <person name="Sreedasyam A."/>
            <person name="Weng X."/>
            <person name="Barry K."/>
            <person name="Bonette J."/>
            <person name="Campitelli B."/>
            <person name="Daum C."/>
            <person name="Gordon S."/>
            <person name="Gould B."/>
            <person name="Lipzen A."/>
            <person name="Macqueen A."/>
            <person name="Palacio-Mejia J."/>
            <person name="Plott C."/>
            <person name="Shakirov E."/>
            <person name="Shu S."/>
            <person name="Yoshinaga Y."/>
            <person name="Zane M."/>
            <person name="Rokhsar D."/>
            <person name="Grimwood J."/>
            <person name="Schmutz J."/>
            <person name="Juenger T."/>
        </authorList>
    </citation>
    <scope>NUCLEOTIDE SEQUENCE [LARGE SCALE GENOMIC DNA]</scope>
    <source>
        <strain evidence="3">FIL2</strain>
    </source>
</reference>
<feature type="region of interest" description="Disordered" evidence="2">
    <location>
        <begin position="65"/>
        <end position="94"/>
    </location>
</feature>
<gene>
    <name evidence="3" type="ORF">PAHAL_8G263000</name>
</gene>
<feature type="compositionally biased region" description="Polar residues" evidence="2">
    <location>
        <begin position="1006"/>
        <end position="1022"/>
    </location>
</feature>
<feature type="region of interest" description="Disordered" evidence="2">
    <location>
        <begin position="117"/>
        <end position="180"/>
    </location>
</feature>
<feature type="region of interest" description="Disordered" evidence="2">
    <location>
        <begin position="676"/>
        <end position="702"/>
    </location>
</feature>
<dbReference type="Gramene" id="PVH34635">
    <property type="protein sequence ID" value="PVH34635"/>
    <property type="gene ID" value="PAHAL_8G263000"/>
</dbReference>
<feature type="region of interest" description="Disordered" evidence="2">
    <location>
        <begin position="1003"/>
        <end position="1023"/>
    </location>
</feature>
<organism evidence="3">
    <name type="scientific">Panicum hallii</name>
    <dbReference type="NCBI Taxonomy" id="206008"/>
    <lineage>
        <taxon>Eukaryota</taxon>
        <taxon>Viridiplantae</taxon>
        <taxon>Streptophyta</taxon>
        <taxon>Embryophyta</taxon>
        <taxon>Tracheophyta</taxon>
        <taxon>Spermatophyta</taxon>
        <taxon>Magnoliopsida</taxon>
        <taxon>Liliopsida</taxon>
        <taxon>Poales</taxon>
        <taxon>Poaceae</taxon>
        <taxon>PACMAD clade</taxon>
        <taxon>Panicoideae</taxon>
        <taxon>Panicodae</taxon>
        <taxon>Paniceae</taxon>
        <taxon>Panicinae</taxon>
        <taxon>Panicum</taxon>
        <taxon>Panicum sect. Panicum</taxon>
    </lineage>
</organism>
<feature type="region of interest" description="Disordered" evidence="2">
    <location>
        <begin position="513"/>
        <end position="533"/>
    </location>
</feature>
<dbReference type="Proteomes" id="UP000243499">
    <property type="component" value="Chromosome 8"/>
</dbReference>
<evidence type="ECO:0000256" key="1">
    <source>
        <dbReference type="SAM" id="Coils"/>
    </source>
</evidence>
<feature type="compositionally biased region" description="Low complexity" evidence="2">
    <location>
        <begin position="124"/>
        <end position="146"/>
    </location>
</feature>
<feature type="region of interest" description="Disordered" evidence="2">
    <location>
        <begin position="1070"/>
        <end position="1157"/>
    </location>
</feature>
<feature type="coiled-coil region" evidence="1">
    <location>
        <begin position="1164"/>
        <end position="1191"/>
    </location>
</feature>
<feature type="compositionally biased region" description="Basic and acidic residues" evidence="2">
    <location>
        <begin position="1118"/>
        <end position="1133"/>
    </location>
</feature>
<feature type="compositionally biased region" description="Polar residues" evidence="2">
    <location>
        <begin position="678"/>
        <end position="687"/>
    </location>
</feature>
<name>A0A2T8IAD7_9POAL</name>
<evidence type="ECO:0000256" key="2">
    <source>
        <dbReference type="SAM" id="MobiDB-lite"/>
    </source>
</evidence>
<evidence type="ECO:0000313" key="3">
    <source>
        <dbReference type="EMBL" id="PVH34635.1"/>
    </source>
</evidence>
<sequence length="1445" mass="154651">MAAATARAPAADKRYQPLRLLLRVPIPLLCFQWGSTCAPRPRGFRVYRLCRCCRWGFAAAAAPSRTPAVGVPGTAPKPSNMSAQRDAFPWGNRPIPPAPNAWVSSSLLSLKNDGGSGSFGNINDRPSTGGSSRTSSDGSDLLDSPLARGGNSHNSTTAISHPQITDLKSGSSQFPRSQTSFSDVLKAPLRTIAKMRPTSHGKGFTLSADDFPVLVSKNSQSNSQQGHSFQGRPTFSSVTMAARDEQRKILTTGGDPVSATNFSMEAQPVQLHATQTPDICMPPPCIDYWHPPPDHPPDRNEIWHGGMASYGPCKPADTPGSFPVESFSHNDQFLLNQRGEARHGTVPGGYHPKNKESCCAHVPADACINDLPHLMLGKVKHNHSDALEKKVIKKDVALLEKIKCLNIKARNRLAGNISEISSRSESKVEHPETIDLEAYHVTNDVPFSVVISDITSAFDMANSVSESINLVPIGTSNVSASANLVMVDLSGHVTKFSEGRKLGGSADNHVYGVGNTSRNKHRSSVTDTASDIWGPGWEEHSTVDSLPVAMTNTHEVQPFAGNSSQQVHVRTGDDMLNSPDYEIQLSRRELSAQHARQLQKEEMGKLQQNVTALENLEELNRSSFVQNLKLNNVPLEADKILCKQSAGGDGTTNHDTSTSDTCCTAYAENLNVPLRANGTKNTTVPISSTPPPGTAGVNRGPLTHNLVPSAKKTDINMLEHSAQKRGAQPRDGSAPNHLQVGDSKGLVHRHESISRVSTPASNTADANNGPLIQNAIPSAKSTAINMIHIDQKSASESHDSTAPMLLQMKDKRRQVHSLEKILRGLPASESAGGNKGSLIHNVLPSAKNNGINMMEYIAWKSASQSHENSAPKHLQIENRRRQVLSQERVLRERSNIAESTENITTVTGTLVDTQNAEAKPRVDLSTQSKNRRLASPYVFGNENKEASNVHKTHITGVVINSAIIPVQVSSVRGFTVGSIMLGDASLGSVNQEKTVAKEVHDDVTNGCASPKQTKQSGMNQHGVQRVKSEAGGLNCMAILAPTQPSMNESIVPQNLAQVKTSVMERHAHTPACKELGLQNPKQMPPAENHISSDNSSTSKLDTKTPDKEALGAPTATKAEAKTEPENREDEKTSKHLGRSSAASNQGSTNSSFSAAPDLNEQKANSFVLKIMQELSDQLEQVEKQIESSTHVATVNCSQPTQMVSLPGYNWGEHHASPGQRQYHVDGQGNMWINYAMNSHMDRTVMTQGATLLTGHLLPGPISVPVPQNNVPGINGATGWMWDTSEGVLISDTSEVPGLGTAITAGSFTKPTQNVYRFGHGMVGGMAYGAAVGTVSSEVWYQPGPELEQLNPAWFPHDGMHHHGGTSVYMLGMDHGAGAQTHGGGATRYVAGAGPLTVGAGGPDCQLVPVAPPVAAWTSTGGTMASAGCPAEAWDAAYGGKHVYYV</sequence>
<dbReference type="EMBL" id="CM008053">
    <property type="protein sequence ID" value="PVH34635.1"/>
    <property type="molecule type" value="Genomic_DNA"/>
</dbReference>
<dbReference type="PANTHER" id="PTHR34805:SF2">
    <property type="entry name" value="BAT2 N-TERMINAL DOMAIN-CONTAINING PROTEIN"/>
    <property type="match status" value="1"/>
</dbReference>
<feature type="compositionally biased region" description="Basic and acidic residues" evidence="2">
    <location>
        <begin position="1100"/>
        <end position="1109"/>
    </location>
</feature>